<accession>A0A542DVQ8</accession>
<feature type="transmembrane region" description="Helical" evidence="1">
    <location>
        <begin position="93"/>
        <end position="112"/>
    </location>
</feature>
<keyword evidence="1" id="KW-0812">Transmembrane</keyword>
<keyword evidence="1" id="KW-0472">Membrane</keyword>
<evidence type="ECO:0000256" key="1">
    <source>
        <dbReference type="SAM" id="Phobius"/>
    </source>
</evidence>
<evidence type="ECO:0000313" key="2">
    <source>
        <dbReference type="EMBL" id="TQJ07189.1"/>
    </source>
</evidence>
<keyword evidence="3" id="KW-1185">Reference proteome</keyword>
<proteinExistence type="predicted"/>
<feature type="transmembrane region" description="Helical" evidence="1">
    <location>
        <begin position="139"/>
        <end position="156"/>
    </location>
</feature>
<comment type="caution">
    <text evidence="2">The sequence shown here is derived from an EMBL/GenBank/DDBJ whole genome shotgun (WGS) entry which is preliminary data.</text>
</comment>
<protein>
    <submittedName>
        <fullName evidence="2">Uncharacterized protein</fullName>
    </submittedName>
</protein>
<reference evidence="2 3" key="1">
    <citation type="submission" date="2019-06" db="EMBL/GenBank/DDBJ databases">
        <title>Sequencing the genomes of 1000 actinobacteria strains.</title>
        <authorList>
            <person name="Klenk H.-P."/>
        </authorList>
    </citation>
    <scope>NUCLEOTIDE SEQUENCE [LARGE SCALE GENOMIC DNA]</scope>
    <source>
        <strain evidence="2 3">DSM 18607</strain>
    </source>
</reference>
<feature type="transmembrane region" description="Helical" evidence="1">
    <location>
        <begin position="28"/>
        <end position="46"/>
    </location>
</feature>
<name>A0A542DVQ8_9MICO</name>
<dbReference type="AlphaFoldDB" id="A0A542DVQ8"/>
<sequence>MAAPTGPPPTSPGLDVTPAVGTFRSVRVGIPLLLLTLLAAVALQVGQDGGCYLGSVSAYWYTAARSVFVAVLVAVGVLLVVHEGNSTWEDHALDFSGAFALVVGFVPLRPLVAGEPGARCPGADVPTAHRLADAVSNNVLALLVGLTGLVVVRWYVRRRTEHAARRGRTGRASLVVGTVVVAVGWVLQLVAPAVVREHGHVPAAVLLFAGVSGVVALNAVPALARRAGAPVPGAPYLRLYQGVLAELLLAFVVLGPLAALGIGEHVVFWLEALLIAGFAVFWVVQTAELWDARDRSQLAARPARARR</sequence>
<feature type="transmembrane region" description="Helical" evidence="1">
    <location>
        <begin position="266"/>
        <end position="284"/>
    </location>
</feature>
<feature type="transmembrane region" description="Helical" evidence="1">
    <location>
        <begin position="58"/>
        <end position="81"/>
    </location>
</feature>
<evidence type="ECO:0000313" key="3">
    <source>
        <dbReference type="Proteomes" id="UP000317893"/>
    </source>
</evidence>
<feature type="transmembrane region" description="Helical" evidence="1">
    <location>
        <begin position="236"/>
        <end position="260"/>
    </location>
</feature>
<feature type="transmembrane region" description="Helical" evidence="1">
    <location>
        <begin position="201"/>
        <end position="224"/>
    </location>
</feature>
<feature type="transmembrane region" description="Helical" evidence="1">
    <location>
        <begin position="172"/>
        <end position="195"/>
    </location>
</feature>
<dbReference type="RefSeq" id="WP_170185526.1">
    <property type="nucleotide sequence ID" value="NZ_BAAAPR010000018.1"/>
</dbReference>
<keyword evidence="1" id="KW-1133">Transmembrane helix</keyword>
<organism evidence="2 3">
    <name type="scientific">Lapillicoccus jejuensis</name>
    <dbReference type="NCBI Taxonomy" id="402171"/>
    <lineage>
        <taxon>Bacteria</taxon>
        <taxon>Bacillati</taxon>
        <taxon>Actinomycetota</taxon>
        <taxon>Actinomycetes</taxon>
        <taxon>Micrococcales</taxon>
        <taxon>Intrasporangiaceae</taxon>
        <taxon>Lapillicoccus</taxon>
    </lineage>
</organism>
<dbReference type="Proteomes" id="UP000317893">
    <property type="component" value="Unassembled WGS sequence"/>
</dbReference>
<gene>
    <name evidence="2" type="ORF">FB458_0243</name>
</gene>
<dbReference type="EMBL" id="VFMN01000001">
    <property type="protein sequence ID" value="TQJ07189.1"/>
    <property type="molecule type" value="Genomic_DNA"/>
</dbReference>